<evidence type="ECO:0000313" key="2">
    <source>
        <dbReference type="EMBL" id="KAK1768460.1"/>
    </source>
</evidence>
<proteinExistence type="predicted"/>
<dbReference type="AlphaFoldDB" id="A0AAJ0C214"/>
<dbReference type="RefSeq" id="XP_060284673.1">
    <property type="nucleotide sequence ID" value="XM_060427586.1"/>
</dbReference>
<dbReference type="Proteomes" id="UP001244011">
    <property type="component" value="Unassembled WGS sequence"/>
</dbReference>
<dbReference type="GeneID" id="85310773"/>
<sequence>MSLTSPISTLSNISSPSSFYTAKATSPPGAGDVTNISSPDEAPVKLSYRDARQVPHELKEHCQIHLEERLFGSAIQLLDTLLSASSARKDSAIRKPAFVPPPAQISLLSTLAIHPSHTSCSKEPGELQISSHALQYLRNLCATVGPVNAKLRAAFEFQGGSLRSARRGGLGHDGGDHGPDEDRIDGKFANELGIWSSAPDFWVTLGWAFHCSAAHPHRWRYWKAWLECILEIMEADWDERYRLDMERHESRGGGSEREFPSLEDSILMMYVGSLRRERKNPLREILRALLAFADGTTVDGAVYKEVFGSETLTPSKNKRKRTQTLDLEHGQFGDYLDDDDVFSSSQPEDPPTPTKPGPRRRGRPNKEDDCVSPATSPALAESVQIRLRLFSLLSAACFYLPNPFAPLDEFYDKFATSVRGLPLDMFSLFIASHTTPLENEAYISLLRHIIDKLLPTHPDPRSVDPDTDDKNGVSIEILECCFLPYAANKIFAEDNAKLSLVLEHMVRFLWMHTDMEYSTGLRKAVEAGIQARNEKTRSKKNGRAKSVDPAEKWARQVLDNSSQNLQIILDMMEVSDCVEVC</sequence>
<name>A0AAJ0C214_9PEZI</name>
<evidence type="ECO:0000313" key="3">
    <source>
        <dbReference type="Proteomes" id="UP001244011"/>
    </source>
</evidence>
<keyword evidence="3" id="KW-1185">Reference proteome</keyword>
<gene>
    <name evidence="2" type="ORF">QBC33DRAFT_535030</name>
</gene>
<feature type="region of interest" description="Disordered" evidence="1">
    <location>
        <begin position="338"/>
        <end position="375"/>
    </location>
</feature>
<evidence type="ECO:0000256" key="1">
    <source>
        <dbReference type="SAM" id="MobiDB-lite"/>
    </source>
</evidence>
<comment type="caution">
    <text evidence="2">The sequence shown here is derived from an EMBL/GenBank/DDBJ whole genome shotgun (WGS) entry which is preliminary data.</text>
</comment>
<reference evidence="2" key="1">
    <citation type="submission" date="2023-06" db="EMBL/GenBank/DDBJ databases">
        <title>Genome-scale phylogeny and comparative genomics of the fungal order Sordariales.</title>
        <authorList>
            <consortium name="Lawrence Berkeley National Laboratory"/>
            <person name="Hensen N."/>
            <person name="Bonometti L."/>
            <person name="Westerberg I."/>
            <person name="Brannstrom I.O."/>
            <person name="Guillou S."/>
            <person name="Cros-Aarteil S."/>
            <person name="Calhoun S."/>
            <person name="Haridas S."/>
            <person name="Kuo A."/>
            <person name="Mondo S."/>
            <person name="Pangilinan J."/>
            <person name="Riley R."/>
            <person name="Labutti K."/>
            <person name="Andreopoulos B."/>
            <person name="Lipzen A."/>
            <person name="Chen C."/>
            <person name="Yanf M."/>
            <person name="Daum C."/>
            <person name="Ng V."/>
            <person name="Clum A."/>
            <person name="Steindorff A."/>
            <person name="Ohm R."/>
            <person name="Martin F."/>
            <person name="Silar P."/>
            <person name="Natvig D."/>
            <person name="Lalanne C."/>
            <person name="Gautier V."/>
            <person name="Ament-Velasquez S.L."/>
            <person name="Kruys A."/>
            <person name="Hutchinson M.I."/>
            <person name="Powell A.J."/>
            <person name="Barry K."/>
            <person name="Miller A.N."/>
            <person name="Grigoriev I.V."/>
            <person name="Debuchy R."/>
            <person name="Gladieux P."/>
            <person name="Thoren M.H."/>
            <person name="Johannesson H."/>
        </authorList>
    </citation>
    <scope>NUCLEOTIDE SEQUENCE</scope>
    <source>
        <strain evidence="2">8032-3</strain>
    </source>
</reference>
<organism evidence="2 3">
    <name type="scientific">Phialemonium atrogriseum</name>
    <dbReference type="NCBI Taxonomy" id="1093897"/>
    <lineage>
        <taxon>Eukaryota</taxon>
        <taxon>Fungi</taxon>
        <taxon>Dikarya</taxon>
        <taxon>Ascomycota</taxon>
        <taxon>Pezizomycotina</taxon>
        <taxon>Sordariomycetes</taxon>
        <taxon>Sordariomycetidae</taxon>
        <taxon>Cephalothecales</taxon>
        <taxon>Cephalothecaceae</taxon>
        <taxon>Phialemonium</taxon>
    </lineage>
</organism>
<dbReference type="EMBL" id="MU839005">
    <property type="protein sequence ID" value="KAK1768460.1"/>
    <property type="molecule type" value="Genomic_DNA"/>
</dbReference>
<accession>A0AAJ0C214</accession>
<protein>
    <submittedName>
        <fullName evidence="2">Uncharacterized protein</fullName>
    </submittedName>
</protein>